<reference evidence="1" key="1">
    <citation type="journal article" date="2014" name="Genome Biol.">
        <title>Transcriptome and methylome profiling reveals relics of genome dominance in the mesopolyploid Brassica oleracea.</title>
        <authorList>
            <person name="Parkin I.A."/>
            <person name="Koh C."/>
            <person name="Tang H."/>
            <person name="Robinson S.J."/>
            <person name="Kagale S."/>
            <person name="Clarke W.E."/>
            <person name="Town C.D."/>
            <person name="Nixon J."/>
            <person name="Krishnakumar V."/>
            <person name="Bidwell S.L."/>
            <person name="Denoeud F."/>
            <person name="Belcram H."/>
            <person name="Links M.G."/>
            <person name="Just J."/>
            <person name="Clarke C."/>
            <person name="Bender T."/>
            <person name="Huebert T."/>
            <person name="Mason A.S."/>
            <person name="Pires J.C."/>
            <person name="Barker G."/>
            <person name="Moore J."/>
            <person name="Walley P.G."/>
            <person name="Manoli S."/>
            <person name="Batley J."/>
            <person name="Edwards D."/>
            <person name="Nelson M.N."/>
            <person name="Wang X."/>
            <person name="Paterson A.H."/>
            <person name="King G."/>
            <person name="Bancroft I."/>
            <person name="Chalhoub B."/>
            <person name="Sharpe A.G."/>
        </authorList>
    </citation>
    <scope>NUCLEOTIDE SEQUENCE [LARGE SCALE GENOMIC DNA]</scope>
    <source>
        <strain evidence="1">cv. TO1000</strain>
    </source>
</reference>
<dbReference type="SUPFAM" id="SSF56219">
    <property type="entry name" value="DNase I-like"/>
    <property type="match status" value="1"/>
</dbReference>
<accession>A0A0D3A0A1</accession>
<protein>
    <recommendedName>
        <fullName evidence="3">Endonuclease/exonuclease/phosphatase domain-containing protein</fullName>
    </recommendedName>
</protein>
<dbReference type="Gene3D" id="3.60.10.10">
    <property type="entry name" value="Endonuclease/exonuclease/phosphatase"/>
    <property type="match status" value="1"/>
</dbReference>
<evidence type="ECO:0000313" key="1">
    <source>
        <dbReference type="EnsemblPlants" id="Bo17055s010.1"/>
    </source>
</evidence>
<evidence type="ECO:0008006" key="3">
    <source>
        <dbReference type="Google" id="ProtNLM"/>
    </source>
</evidence>
<proteinExistence type="predicted"/>
<sequence>MNDSEVDIGFSNDRMIDVEAKVEGHRVYITFMYGDPVVEYRENVWERLMRMSMNRSGVWLIMGDFNEITNNGEKKGGRRRSDTSFLPFKNMLSCCGMIDFPFV</sequence>
<dbReference type="AlphaFoldDB" id="A0A0D3A0A1"/>
<dbReference type="EnsemblPlants" id="Bo17055s010.1">
    <property type="protein sequence ID" value="Bo17055s010.1"/>
    <property type="gene ID" value="Bo17055s010"/>
</dbReference>
<reference evidence="1" key="2">
    <citation type="submission" date="2015-06" db="UniProtKB">
        <authorList>
            <consortium name="EnsemblPlants"/>
        </authorList>
    </citation>
    <scope>IDENTIFICATION</scope>
</reference>
<dbReference type="Gramene" id="Bo17055s010.1">
    <property type="protein sequence ID" value="Bo17055s010.1"/>
    <property type="gene ID" value="Bo17055s010"/>
</dbReference>
<organism evidence="1 2">
    <name type="scientific">Brassica oleracea var. oleracea</name>
    <dbReference type="NCBI Taxonomy" id="109376"/>
    <lineage>
        <taxon>Eukaryota</taxon>
        <taxon>Viridiplantae</taxon>
        <taxon>Streptophyta</taxon>
        <taxon>Embryophyta</taxon>
        <taxon>Tracheophyta</taxon>
        <taxon>Spermatophyta</taxon>
        <taxon>Magnoliopsida</taxon>
        <taxon>eudicotyledons</taxon>
        <taxon>Gunneridae</taxon>
        <taxon>Pentapetalae</taxon>
        <taxon>rosids</taxon>
        <taxon>malvids</taxon>
        <taxon>Brassicales</taxon>
        <taxon>Brassicaceae</taxon>
        <taxon>Brassiceae</taxon>
        <taxon>Brassica</taxon>
    </lineage>
</organism>
<dbReference type="HOGENOM" id="CLU_2270618_0_0_1"/>
<dbReference type="eggNOG" id="KOG1075">
    <property type="taxonomic scope" value="Eukaryota"/>
</dbReference>
<evidence type="ECO:0000313" key="2">
    <source>
        <dbReference type="Proteomes" id="UP000032141"/>
    </source>
</evidence>
<name>A0A0D3A0A1_BRAOL</name>
<dbReference type="Proteomes" id="UP000032141">
    <property type="component" value="Unassembled WGS sequence"/>
</dbReference>
<keyword evidence="2" id="KW-1185">Reference proteome</keyword>
<dbReference type="InterPro" id="IPR036691">
    <property type="entry name" value="Endo/exonu/phosph_ase_sf"/>
</dbReference>